<accession>A0A367ZK13</accession>
<sequence length="287" mass="31499">MWSGLAFFFLATLAAAEPVIVADPELSAAATALLTQARFDEVHALAGAPAPADPRPHRPCHAFYDHVLAGIRSNAARAPIYERLSAGASRPIIRRLTLFQRLFLPLAWLVDRRAHRFQRRGIPIVAGDLMPVAGLPDPTTPPRWRNRLDPAAARQLAADLKAYRRDFWASVRAADFAGAAELSYRVLRQVERLEATAGCHLAMVKHFLESLGLGALHAIRYVEMSQGEVIPLAKAFLAVQLLPFDQTLPLDLEAQALHARGVGIVVNDVPAIPFAAEWEAAHPHRPR</sequence>
<evidence type="ECO:0008006" key="4">
    <source>
        <dbReference type="Google" id="ProtNLM"/>
    </source>
</evidence>
<keyword evidence="1" id="KW-0732">Signal</keyword>
<proteinExistence type="predicted"/>
<name>A0A367ZK13_9BACT</name>
<evidence type="ECO:0000313" key="2">
    <source>
        <dbReference type="EMBL" id="RCK78079.1"/>
    </source>
</evidence>
<gene>
    <name evidence="2" type="ORF">OZSIB_1855</name>
</gene>
<evidence type="ECO:0000256" key="1">
    <source>
        <dbReference type="SAM" id="SignalP"/>
    </source>
</evidence>
<dbReference type="AlphaFoldDB" id="A0A367ZK13"/>
<dbReference type="EMBL" id="QOQW01000028">
    <property type="protein sequence ID" value="RCK78079.1"/>
    <property type="molecule type" value="Genomic_DNA"/>
</dbReference>
<reference evidence="2 3" key="1">
    <citation type="submission" date="2018-05" db="EMBL/GenBank/DDBJ databases">
        <title>A metagenomic window into the 2 km-deep terrestrial subsurface aquifer revealed taxonomically and functionally diverse microbial community comprising novel uncultured bacterial lineages.</title>
        <authorList>
            <person name="Kadnikov V.V."/>
            <person name="Mardanov A.V."/>
            <person name="Beletsky A.V."/>
            <person name="Banks D."/>
            <person name="Pimenov N.V."/>
            <person name="Frank Y.A."/>
            <person name="Karnachuk O.V."/>
            <person name="Ravin N.V."/>
        </authorList>
    </citation>
    <scope>NUCLEOTIDE SEQUENCE [LARGE SCALE GENOMIC DNA]</scope>
    <source>
        <strain evidence="2">BY5</strain>
    </source>
</reference>
<feature type="chain" id="PRO_5016752515" description="Haem-binding uptake Tiki superfamily ChaN domain-containing protein" evidence="1">
    <location>
        <begin position="17"/>
        <end position="287"/>
    </location>
</feature>
<dbReference type="Proteomes" id="UP000252355">
    <property type="component" value="Unassembled WGS sequence"/>
</dbReference>
<evidence type="ECO:0000313" key="3">
    <source>
        <dbReference type="Proteomes" id="UP000252355"/>
    </source>
</evidence>
<comment type="caution">
    <text evidence="2">The sequence shown here is derived from an EMBL/GenBank/DDBJ whole genome shotgun (WGS) entry which is preliminary data.</text>
</comment>
<feature type="signal peptide" evidence="1">
    <location>
        <begin position="1"/>
        <end position="16"/>
    </location>
</feature>
<organism evidence="2 3">
    <name type="scientific">Candidatus Ozemobacter sibiricus</name>
    <dbReference type="NCBI Taxonomy" id="2268124"/>
    <lineage>
        <taxon>Bacteria</taxon>
        <taxon>Candidatus Ozemobacteria</taxon>
        <taxon>Candidatus Ozemobacterales</taxon>
        <taxon>Candidatus Ozemobacteraceae</taxon>
        <taxon>Candidatus Ozemobacter</taxon>
    </lineage>
</organism>
<protein>
    <recommendedName>
        <fullName evidence="4">Haem-binding uptake Tiki superfamily ChaN domain-containing protein</fullName>
    </recommendedName>
</protein>